<evidence type="ECO:0000259" key="3">
    <source>
        <dbReference type="SMART" id="SM00829"/>
    </source>
</evidence>
<evidence type="ECO:0000256" key="2">
    <source>
        <dbReference type="ARBA" id="ARBA00023002"/>
    </source>
</evidence>
<dbReference type="Pfam" id="PF00107">
    <property type="entry name" value="ADH_zinc_N"/>
    <property type="match status" value="1"/>
</dbReference>
<dbReference type="CDD" id="cd05276">
    <property type="entry name" value="p53_inducible_oxidoreductase"/>
    <property type="match status" value="1"/>
</dbReference>
<sequence>MTQAIMQEVVIREAGGPEMLSLQDAVIPEPKAGELLIRIHAAGVNRPDILQRMGQYPLPPDASPVPGLEIAGEVIAFGEEVTGFKIGDKVCGLTNGGGYAEYGLIPAEQALPIPKGISMIEAAAIPETYFTVWANLFDIGQAKAGETVLIHGGNSGIGTTAISLAKAFGLSVFTTVSSAEKAAAVEALGAYSINYNKQDFLEVIKEKTEGKGVDIILDIIGGPYFSRNMKSLAFGGRLVIIGSMGGRIADKFDLLPLIFKRATISGSTMRARSREEKGKIAFSLKAQVWPLLEKGKCIPLIDRVFPLKSVKEAHERMESRQHCGKIVLTMQP</sequence>
<dbReference type="InterPro" id="IPR036291">
    <property type="entry name" value="NAD(P)-bd_dom_sf"/>
</dbReference>
<name>F8EUU5_ZYMMT</name>
<dbReference type="InterPro" id="IPR013154">
    <property type="entry name" value="ADH-like_N"/>
</dbReference>
<dbReference type="NCBIfam" id="TIGR02824">
    <property type="entry name" value="quinone_pig3"/>
    <property type="match status" value="1"/>
</dbReference>
<dbReference type="EMBL" id="CP002865">
    <property type="protein sequence ID" value="AEI38241.1"/>
    <property type="molecule type" value="Genomic_DNA"/>
</dbReference>
<protein>
    <submittedName>
        <fullName evidence="4">NAD(P)H quinone oxidoreductase, PIG3 family</fullName>
    </submittedName>
</protein>
<dbReference type="AlphaFoldDB" id="F8EUU5"/>
<dbReference type="RefSeq" id="WP_013934630.1">
    <property type="nucleotide sequence ID" value="NC_015709.1"/>
</dbReference>
<dbReference type="PATRIC" id="fig|579138.3.peg.1432"/>
<dbReference type="Pfam" id="PF08240">
    <property type="entry name" value="ADH_N"/>
    <property type="match status" value="1"/>
</dbReference>
<dbReference type="KEGG" id="zmp:Zymop_1351"/>
<dbReference type="HOGENOM" id="CLU_026673_3_4_5"/>
<organism evidence="4 5">
    <name type="scientific">Zymomonas mobilis subsp. pomaceae (strain ATCC 29192 / DSM 22645 / JCM 10191 / CCUG 17912 / NBRC 13757 / NCIMB 11200 / NRRL B-4491 / Barker I)</name>
    <dbReference type="NCBI Taxonomy" id="579138"/>
    <lineage>
        <taxon>Bacteria</taxon>
        <taxon>Pseudomonadati</taxon>
        <taxon>Pseudomonadota</taxon>
        <taxon>Alphaproteobacteria</taxon>
        <taxon>Sphingomonadales</taxon>
        <taxon>Zymomonadaceae</taxon>
        <taxon>Zymomonas</taxon>
    </lineage>
</organism>
<dbReference type="PANTHER" id="PTHR48106">
    <property type="entry name" value="QUINONE OXIDOREDUCTASE PIG3-RELATED"/>
    <property type="match status" value="1"/>
</dbReference>
<dbReference type="Proteomes" id="UP000000491">
    <property type="component" value="Chromosome"/>
</dbReference>
<dbReference type="InterPro" id="IPR013149">
    <property type="entry name" value="ADH-like_C"/>
</dbReference>
<dbReference type="SUPFAM" id="SSF51735">
    <property type="entry name" value="NAD(P)-binding Rossmann-fold domains"/>
    <property type="match status" value="1"/>
</dbReference>
<dbReference type="eggNOG" id="COG0604">
    <property type="taxonomic scope" value="Bacteria"/>
</dbReference>
<gene>
    <name evidence="4" type="ordered locus">Zymop_1351</name>
</gene>
<dbReference type="SMART" id="SM00829">
    <property type="entry name" value="PKS_ER"/>
    <property type="match status" value="1"/>
</dbReference>
<dbReference type="STRING" id="579138.Zymop_1351"/>
<dbReference type="PANTHER" id="PTHR48106:SF8">
    <property type="entry name" value="OS02G0805600 PROTEIN"/>
    <property type="match status" value="1"/>
</dbReference>
<accession>F8EUU5</accession>
<dbReference type="InterPro" id="IPR014189">
    <property type="entry name" value="Quinone_OxRdtase_PIG3"/>
</dbReference>
<feature type="domain" description="Enoyl reductase (ER)" evidence="3">
    <location>
        <begin position="15"/>
        <end position="328"/>
    </location>
</feature>
<keyword evidence="1" id="KW-0521">NADP</keyword>
<reference evidence="4 5" key="1">
    <citation type="journal article" date="2011" name="J. Bacteriol.">
        <title>Genome sequence of the ethanol-producing Zymomonas mobilis subsp. pomaceae lectotype strain ATCC 29192.</title>
        <authorList>
            <person name="Kouvelis V.N."/>
            <person name="Davenport K.W."/>
            <person name="Brettin T.S."/>
            <person name="Bruce D."/>
            <person name="Detter C."/>
            <person name="Han C.S."/>
            <person name="Nolan M."/>
            <person name="Tapia R."/>
            <person name="Damoulaki A."/>
            <person name="Kyrpides N.C."/>
            <person name="Typas M.A."/>
            <person name="Pappas K.M."/>
        </authorList>
    </citation>
    <scope>NUCLEOTIDE SEQUENCE [LARGE SCALE GENOMIC DNA]</scope>
    <source>
        <strain evidence="5">ATCC 29192 / DSM 22645 / JCM 10191 / CCUG 17912 / NBRC 13757 / NCIMB 11200 / NRRL B-4491 / Barker I</strain>
    </source>
</reference>
<dbReference type="InterPro" id="IPR011032">
    <property type="entry name" value="GroES-like_sf"/>
</dbReference>
<evidence type="ECO:0000256" key="1">
    <source>
        <dbReference type="ARBA" id="ARBA00022857"/>
    </source>
</evidence>
<evidence type="ECO:0000313" key="4">
    <source>
        <dbReference type="EMBL" id="AEI38241.1"/>
    </source>
</evidence>
<dbReference type="InterPro" id="IPR020843">
    <property type="entry name" value="ER"/>
</dbReference>
<keyword evidence="2" id="KW-0560">Oxidoreductase</keyword>
<proteinExistence type="predicted"/>
<dbReference type="GO" id="GO:0016651">
    <property type="term" value="F:oxidoreductase activity, acting on NAD(P)H"/>
    <property type="evidence" value="ECO:0007669"/>
    <property type="project" value="TreeGrafter"/>
</dbReference>
<evidence type="ECO:0000313" key="5">
    <source>
        <dbReference type="Proteomes" id="UP000000491"/>
    </source>
</evidence>
<dbReference type="Gene3D" id="3.40.50.720">
    <property type="entry name" value="NAD(P)-binding Rossmann-like Domain"/>
    <property type="match status" value="1"/>
</dbReference>
<dbReference type="GO" id="GO:0070402">
    <property type="term" value="F:NADPH binding"/>
    <property type="evidence" value="ECO:0007669"/>
    <property type="project" value="TreeGrafter"/>
</dbReference>
<dbReference type="SUPFAM" id="SSF50129">
    <property type="entry name" value="GroES-like"/>
    <property type="match status" value="1"/>
</dbReference>
<dbReference type="Gene3D" id="3.90.180.10">
    <property type="entry name" value="Medium-chain alcohol dehydrogenases, catalytic domain"/>
    <property type="match status" value="1"/>
</dbReference>